<dbReference type="InterPro" id="IPR038721">
    <property type="entry name" value="IS701-like_DDE_dom"/>
</dbReference>
<organism evidence="2 3">
    <name type="scientific">Teichococcus aerophilus</name>
    <dbReference type="NCBI Taxonomy" id="1224513"/>
    <lineage>
        <taxon>Bacteria</taxon>
        <taxon>Pseudomonadati</taxon>
        <taxon>Pseudomonadota</taxon>
        <taxon>Alphaproteobacteria</taxon>
        <taxon>Acetobacterales</taxon>
        <taxon>Roseomonadaceae</taxon>
        <taxon>Roseomonas</taxon>
    </lineage>
</organism>
<reference evidence="2 3" key="1">
    <citation type="journal article" date="2013" name="Int. J. Syst. Evol. Microbiol.">
        <title>Roseomonas aerophila sp. nov., isolated from air.</title>
        <authorList>
            <person name="Kim S.J."/>
            <person name="Weon H.Y."/>
            <person name="Ahn J.H."/>
            <person name="Hong S.B."/>
            <person name="Seok S.J."/>
            <person name="Whang K.S."/>
            <person name="Kwon S.W."/>
        </authorList>
    </citation>
    <scope>NUCLEOTIDE SEQUENCE [LARGE SCALE GENOMIC DNA]</scope>
    <source>
        <strain evidence="2 3">NBRC 108923</strain>
    </source>
</reference>
<evidence type="ECO:0000313" key="2">
    <source>
        <dbReference type="EMBL" id="MBC9209630.1"/>
    </source>
</evidence>
<sequence length="111" mass="11797">MPKKSMMSVGVALPCCGLLGKKGNASRRSHALWRRVTCSGRVSAAYGASTAFVQGLEARGLHLAVEIPRNQKVYSAGVRLVATRGAGESRTERGTAGGREVLATQSWRRIA</sequence>
<accession>A0ABR7RSL2</accession>
<gene>
    <name evidence="2" type="ORF">IBL26_22505</name>
</gene>
<protein>
    <submittedName>
        <fullName evidence="2">Transposase</fullName>
    </submittedName>
</protein>
<evidence type="ECO:0000313" key="3">
    <source>
        <dbReference type="Proteomes" id="UP000626026"/>
    </source>
</evidence>
<keyword evidence="3" id="KW-1185">Reference proteome</keyword>
<dbReference type="Pfam" id="PF13546">
    <property type="entry name" value="DDE_5"/>
    <property type="match status" value="1"/>
</dbReference>
<name>A0ABR7RSL2_9PROT</name>
<evidence type="ECO:0000259" key="1">
    <source>
        <dbReference type="Pfam" id="PF13546"/>
    </source>
</evidence>
<proteinExistence type="predicted"/>
<dbReference type="EMBL" id="JACTVA010000063">
    <property type="protein sequence ID" value="MBC9209630.1"/>
    <property type="molecule type" value="Genomic_DNA"/>
</dbReference>
<dbReference type="Proteomes" id="UP000626026">
    <property type="component" value="Unassembled WGS sequence"/>
</dbReference>
<feature type="domain" description="Transposase IS701-like DDE" evidence="1">
    <location>
        <begin position="44"/>
        <end position="89"/>
    </location>
</feature>
<comment type="caution">
    <text evidence="2">The sequence shown here is derived from an EMBL/GenBank/DDBJ whole genome shotgun (WGS) entry which is preliminary data.</text>
</comment>